<feature type="active site" description="Proton acceptor" evidence="8">
    <location>
        <position position="49"/>
    </location>
</feature>
<keyword evidence="11" id="KW-1185">Reference proteome</keyword>
<comment type="function">
    <text evidence="8">The alpha subunit is responsible for the aldol cleavage of indoleglycerol phosphate to indole and glyceraldehyde 3-phosphate.</text>
</comment>
<dbReference type="Gene3D" id="3.20.20.70">
    <property type="entry name" value="Aldolase class I"/>
    <property type="match status" value="1"/>
</dbReference>
<comment type="subunit">
    <text evidence="2 8">Tetramer of two alpha and two beta chains.</text>
</comment>
<dbReference type="Proteomes" id="UP001501588">
    <property type="component" value="Unassembled WGS sequence"/>
</dbReference>
<evidence type="ECO:0000313" key="11">
    <source>
        <dbReference type="Proteomes" id="UP001501588"/>
    </source>
</evidence>
<dbReference type="NCBIfam" id="TIGR00262">
    <property type="entry name" value="trpA"/>
    <property type="match status" value="1"/>
</dbReference>
<evidence type="ECO:0000256" key="4">
    <source>
        <dbReference type="ARBA" id="ARBA00022822"/>
    </source>
</evidence>
<keyword evidence="6 8" id="KW-0456">Lyase</keyword>
<evidence type="ECO:0000256" key="9">
    <source>
        <dbReference type="RuleBase" id="RU003662"/>
    </source>
</evidence>
<dbReference type="InterPro" id="IPR002028">
    <property type="entry name" value="Trp_synthase_suA"/>
</dbReference>
<name>A0ABN1G2Y5_9PROT</name>
<dbReference type="InterPro" id="IPR018204">
    <property type="entry name" value="Trp_synthase_alpha_AS"/>
</dbReference>
<organism evidence="10 11">
    <name type="scientific">Craurococcus roseus</name>
    <dbReference type="NCBI Taxonomy" id="77585"/>
    <lineage>
        <taxon>Bacteria</taxon>
        <taxon>Pseudomonadati</taxon>
        <taxon>Pseudomonadota</taxon>
        <taxon>Alphaproteobacteria</taxon>
        <taxon>Acetobacterales</taxon>
        <taxon>Acetobacteraceae</taxon>
        <taxon>Craurococcus</taxon>
    </lineage>
</organism>
<dbReference type="HAMAP" id="MF_00131">
    <property type="entry name" value="Trp_synth_alpha"/>
    <property type="match status" value="1"/>
</dbReference>
<comment type="similarity">
    <text evidence="8 9">Belongs to the TrpA family.</text>
</comment>
<dbReference type="RefSeq" id="WP_343897768.1">
    <property type="nucleotide sequence ID" value="NZ_BAAAFZ010000088.1"/>
</dbReference>
<dbReference type="PROSITE" id="PS00167">
    <property type="entry name" value="TRP_SYNTHASE_ALPHA"/>
    <property type="match status" value="1"/>
</dbReference>
<reference evidence="10 11" key="1">
    <citation type="journal article" date="2019" name="Int. J. Syst. Evol. Microbiol.">
        <title>The Global Catalogue of Microorganisms (GCM) 10K type strain sequencing project: providing services to taxonomists for standard genome sequencing and annotation.</title>
        <authorList>
            <consortium name="The Broad Institute Genomics Platform"/>
            <consortium name="The Broad Institute Genome Sequencing Center for Infectious Disease"/>
            <person name="Wu L."/>
            <person name="Ma J."/>
        </authorList>
    </citation>
    <scope>NUCLEOTIDE SEQUENCE [LARGE SCALE GENOMIC DNA]</scope>
    <source>
        <strain evidence="10 11">JCM 9933</strain>
    </source>
</reference>
<keyword evidence="5 8" id="KW-0057">Aromatic amino acid biosynthesis</keyword>
<gene>
    <name evidence="10" type="primary">trpA_2</name>
    <name evidence="8" type="synonym">trpA</name>
    <name evidence="10" type="ORF">GCM10009416_45970</name>
</gene>
<dbReference type="PANTHER" id="PTHR43406">
    <property type="entry name" value="TRYPTOPHAN SYNTHASE, ALPHA CHAIN"/>
    <property type="match status" value="1"/>
</dbReference>
<evidence type="ECO:0000256" key="2">
    <source>
        <dbReference type="ARBA" id="ARBA00011270"/>
    </source>
</evidence>
<evidence type="ECO:0000256" key="1">
    <source>
        <dbReference type="ARBA" id="ARBA00004733"/>
    </source>
</evidence>
<proteinExistence type="inferred from homology"/>
<evidence type="ECO:0000256" key="6">
    <source>
        <dbReference type="ARBA" id="ARBA00023239"/>
    </source>
</evidence>
<comment type="catalytic activity">
    <reaction evidence="7 8">
        <text>(1S,2R)-1-C-(indol-3-yl)glycerol 3-phosphate + L-serine = D-glyceraldehyde 3-phosphate + L-tryptophan + H2O</text>
        <dbReference type="Rhea" id="RHEA:10532"/>
        <dbReference type="ChEBI" id="CHEBI:15377"/>
        <dbReference type="ChEBI" id="CHEBI:33384"/>
        <dbReference type="ChEBI" id="CHEBI:57912"/>
        <dbReference type="ChEBI" id="CHEBI:58866"/>
        <dbReference type="ChEBI" id="CHEBI:59776"/>
        <dbReference type="EC" id="4.2.1.20"/>
    </reaction>
</comment>
<keyword evidence="4 8" id="KW-0822">Tryptophan biosynthesis</keyword>
<dbReference type="EC" id="4.2.1.20" evidence="8"/>
<dbReference type="Pfam" id="PF00290">
    <property type="entry name" value="Trp_syntA"/>
    <property type="match status" value="1"/>
</dbReference>
<evidence type="ECO:0000313" key="10">
    <source>
        <dbReference type="EMBL" id="GAA0603086.1"/>
    </source>
</evidence>
<dbReference type="InterPro" id="IPR011060">
    <property type="entry name" value="RibuloseP-bd_barrel"/>
</dbReference>
<feature type="active site" description="Proton acceptor" evidence="8">
    <location>
        <position position="60"/>
    </location>
</feature>
<keyword evidence="3 8" id="KW-0028">Amino-acid biosynthesis</keyword>
<protein>
    <recommendedName>
        <fullName evidence="8">Tryptophan synthase alpha chain</fullName>
        <ecNumber evidence="8">4.2.1.20</ecNumber>
    </recommendedName>
</protein>
<accession>A0ABN1G2Y5</accession>
<comment type="caution">
    <text evidence="10">The sequence shown here is derived from an EMBL/GenBank/DDBJ whole genome shotgun (WGS) entry which is preliminary data.</text>
</comment>
<dbReference type="EMBL" id="BAAAFZ010000088">
    <property type="protein sequence ID" value="GAA0603086.1"/>
    <property type="molecule type" value="Genomic_DNA"/>
</dbReference>
<evidence type="ECO:0000256" key="7">
    <source>
        <dbReference type="ARBA" id="ARBA00049047"/>
    </source>
</evidence>
<evidence type="ECO:0000256" key="3">
    <source>
        <dbReference type="ARBA" id="ARBA00022605"/>
    </source>
</evidence>
<dbReference type="InterPro" id="IPR013785">
    <property type="entry name" value="Aldolase_TIM"/>
</dbReference>
<evidence type="ECO:0000256" key="5">
    <source>
        <dbReference type="ARBA" id="ARBA00023141"/>
    </source>
</evidence>
<dbReference type="SUPFAM" id="SSF51366">
    <property type="entry name" value="Ribulose-phoshate binding barrel"/>
    <property type="match status" value="1"/>
</dbReference>
<evidence type="ECO:0000256" key="8">
    <source>
        <dbReference type="HAMAP-Rule" id="MF_00131"/>
    </source>
</evidence>
<dbReference type="PANTHER" id="PTHR43406:SF1">
    <property type="entry name" value="TRYPTOPHAN SYNTHASE ALPHA CHAIN, CHLOROPLASTIC"/>
    <property type="match status" value="1"/>
</dbReference>
<sequence>MSRIAARFEALKREGRAGFVTYLQAYDPDPACSMAILRGLPGAGADLIEVGVPFTDPMADGPSIQRAAQRALKAGATLAGVLAMVRDFRAEDDETPIVLMGYYNPVLSYGVERFCCDAAASGVDGLIVVDVPPEEAGEIAPHARDAGLDLIRLIAPTTGEARLPRVLAATSGFVYYVSIAGITGTRSATAEHLAEAVPRIRRHTDLPVAIGFGIRTPQQAAEAARLADAVVVGSALVDTLAAGLDEDGRARRETRRQVLDQVRALADAVHGARHEGGRDDR</sequence>
<dbReference type="CDD" id="cd04724">
    <property type="entry name" value="Tryptophan_synthase_alpha"/>
    <property type="match status" value="1"/>
</dbReference>
<comment type="pathway">
    <text evidence="1 8">Amino-acid biosynthesis; L-tryptophan biosynthesis; L-tryptophan from chorismate: step 5/5.</text>
</comment>